<protein>
    <recommendedName>
        <fullName evidence="3">indole-3-glycerol-phosphate synthase</fullName>
        <ecNumber evidence="3">4.1.1.48</ecNumber>
    </recommendedName>
</protein>
<comment type="catalytic activity">
    <reaction evidence="1">
        <text>1-(2-carboxyphenylamino)-1-deoxy-D-ribulose 5-phosphate + H(+) = (1S,2R)-1-C-(indol-3-yl)glycerol 3-phosphate + CO2 + H2O</text>
        <dbReference type="Rhea" id="RHEA:23476"/>
        <dbReference type="ChEBI" id="CHEBI:15377"/>
        <dbReference type="ChEBI" id="CHEBI:15378"/>
        <dbReference type="ChEBI" id="CHEBI:16526"/>
        <dbReference type="ChEBI" id="CHEBI:58613"/>
        <dbReference type="ChEBI" id="CHEBI:58866"/>
        <dbReference type="EC" id="4.1.1.48"/>
    </reaction>
</comment>
<comment type="caution">
    <text evidence="10">The sequence shown here is derived from an EMBL/GenBank/DDBJ whole genome shotgun (WGS) entry which is preliminary data.</text>
</comment>
<feature type="domain" description="Indole-3-glycerol phosphate synthase" evidence="9">
    <location>
        <begin position="6"/>
        <end position="255"/>
    </location>
</feature>
<comment type="pathway">
    <text evidence="2">Amino-acid biosynthesis; L-tryptophan biosynthesis; L-tryptophan from chorismate: step 4/5.</text>
</comment>
<evidence type="ECO:0000256" key="6">
    <source>
        <dbReference type="ARBA" id="ARBA00022822"/>
    </source>
</evidence>
<dbReference type="PANTHER" id="PTHR22854">
    <property type="entry name" value="TRYPTOPHAN BIOSYNTHESIS PROTEIN"/>
    <property type="match status" value="1"/>
</dbReference>
<evidence type="ECO:0000256" key="7">
    <source>
        <dbReference type="ARBA" id="ARBA00023141"/>
    </source>
</evidence>
<evidence type="ECO:0000313" key="11">
    <source>
        <dbReference type="Proteomes" id="UP001597249"/>
    </source>
</evidence>
<evidence type="ECO:0000256" key="4">
    <source>
        <dbReference type="ARBA" id="ARBA00022605"/>
    </source>
</evidence>
<dbReference type="InterPro" id="IPR011060">
    <property type="entry name" value="RibuloseP-bd_barrel"/>
</dbReference>
<evidence type="ECO:0000256" key="1">
    <source>
        <dbReference type="ARBA" id="ARBA00001633"/>
    </source>
</evidence>
<dbReference type="Proteomes" id="UP001597249">
    <property type="component" value="Unassembled WGS sequence"/>
</dbReference>
<reference evidence="11" key="1">
    <citation type="journal article" date="2019" name="Int. J. Syst. Evol. Microbiol.">
        <title>The Global Catalogue of Microorganisms (GCM) 10K type strain sequencing project: providing services to taxonomists for standard genome sequencing and annotation.</title>
        <authorList>
            <consortium name="The Broad Institute Genomics Platform"/>
            <consortium name="The Broad Institute Genome Sequencing Center for Infectious Disease"/>
            <person name="Wu L."/>
            <person name="Ma J."/>
        </authorList>
    </citation>
    <scope>NUCLEOTIDE SEQUENCE [LARGE SCALE GENOMIC DNA]</scope>
    <source>
        <strain evidence="11">CCM 8911</strain>
    </source>
</reference>
<accession>A0ABW4B540</accession>
<dbReference type="InterPro" id="IPR013798">
    <property type="entry name" value="Indole-3-glycerol_P_synth_dom"/>
</dbReference>
<dbReference type="EC" id="4.1.1.48" evidence="3"/>
<dbReference type="Gene3D" id="3.20.20.70">
    <property type="entry name" value="Aldolase class I"/>
    <property type="match status" value="1"/>
</dbReference>
<evidence type="ECO:0000256" key="8">
    <source>
        <dbReference type="ARBA" id="ARBA00023239"/>
    </source>
</evidence>
<evidence type="ECO:0000313" key="10">
    <source>
        <dbReference type="EMBL" id="MFD1392135.1"/>
    </source>
</evidence>
<dbReference type="InterPro" id="IPR013785">
    <property type="entry name" value="Aldolase_TIM"/>
</dbReference>
<dbReference type="Pfam" id="PF00218">
    <property type="entry name" value="IGPS"/>
    <property type="match status" value="1"/>
</dbReference>
<keyword evidence="8 10" id="KW-0456">Lyase</keyword>
<sequence length="265" mass="28781">MILDDLVAATKQRLIREKAELAPAVLHEQALATPAPQAAATLPATLHQHFGIIAECKQASPSKGQIAASFPVTQIASEYEEAGVDAISVLTEPDYFHGSLADLKAVTQTVKTPVLRKDFTIDRYMIDQARASGATLVLLIAAILPGEQLRALYDYTLAMGLLPLVECHSEAEIARALPLHPQLMGVNNRDLRDFSVDFQNSIRRRKLIPREIAVIAESGVTKPSQLQALQAGGLNGALIGETFMKAPDRSATIREYRRVVQQGQA</sequence>
<keyword evidence="7" id="KW-0057">Aromatic amino acid biosynthesis</keyword>
<keyword evidence="11" id="KW-1185">Reference proteome</keyword>
<dbReference type="SUPFAM" id="SSF51366">
    <property type="entry name" value="Ribulose-phoshate binding barrel"/>
    <property type="match status" value="1"/>
</dbReference>
<dbReference type="CDD" id="cd00331">
    <property type="entry name" value="IGPS"/>
    <property type="match status" value="1"/>
</dbReference>
<keyword evidence="6" id="KW-0822">Tryptophan biosynthesis</keyword>
<name>A0ABW4B540_9LACO</name>
<dbReference type="RefSeq" id="WP_125584587.1">
    <property type="nucleotide sequence ID" value="NZ_JBHTMO010000001.1"/>
</dbReference>
<dbReference type="EMBL" id="JBHTMO010000001">
    <property type="protein sequence ID" value="MFD1392135.1"/>
    <property type="molecule type" value="Genomic_DNA"/>
</dbReference>
<dbReference type="NCBIfam" id="NF001377">
    <property type="entry name" value="PRK00278.2-4"/>
    <property type="match status" value="1"/>
</dbReference>
<proteinExistence type="predicted"/>
<dbReference type="PROSITE" id="PS00614">
    <property type="entry name" value="IGPS"/>
    <property type="match status" value="1"/>
</dbReference>
<evidence type="ECO:0000256" key="5">
    <source>
        <dbReference type="ARBA" id="ARBA00022793"/>
    </source>
</evidence>
<organism evidence="10 11">
    <name type="scientific">Lacticaseibacillus jixianensis</name>
    <dbReference type="NCBI Taxonomy" id="2486012"/>
    <lineage>
        <taxon>Bacteria</taxon>
        <taxon>Bacillati</taxon>
        <taxon>Bacillota</taxon>
        <taxon>Bacilli</taxon>
        <taxon>Lactobacillales</taxon>
        <taxon>Lactobacillaceae</taxon>
        <taxon>Lacticaseibacillus</taxon>
    </lineage>
</organism>
<gene>
    <name evidence="10" type="primary">trpC</name>
    <name evidence="10" type="ORF">ACFQ3L_00830</name>
</gene>
<evidence type="ECO:0000259" key="9">
    <source>
        <dbReference type="Pfam" id="PF00218"/>
    </source>
</evidence>
<evidence type="ECO:0000256" key="3">
    <source>
        <dbReference type="ARBA" id="ARBA00012362"/>
    </source>
</evidence>
<keyword evidence="4" id="KW-0028">Amino-acid biosynthesis</keyword>
<dbReference type="PANTHER" id="PTHR22854:SF2">
    <property type="entry name" value="INDOLE-3-GLYCEROL-PHOSPHATE SYNTHASE"/>
    <property type="match status" value="1"/>
</dbReference>
<dbReference type="InterPro" id="IPR045186">
    <property type="entry name" value="Indole-3-glycerol_P_synth"/>
</dbReference>
<keyword evidence="5" id="KW-0210">Decarboxylase</keyword>
<dbReference type="GO" id="GO:0004425">
    <property type="term" value="F:indole-3-glycerol-phosphate synthase activity"/>
    <property type="evidence" value="ECO:0007669"/>
    <property type="project" value="UniProtKB-EC"/>
</dbReference>
<dbReference type="InterPro" id="IPR001468">
    <property type="entry name" value="Indole-3-GlycerolPSynthase_CS"/>
</dbReference>
<evidence type="ECO:0000256" key="2">
    <source>
        <dbReference type="ARBA" id="ARBA00004696"/>
    </source>
</evidence>